<comment type="caution">
    <text evidence="11">The sequence shown here is derived from an EMBL/GenBank/DDBJ whole genome shotgun (WGS) entry which is preliminary data.</text>
</comment>
<dbReference type="Pfam" id="PF00697">
    <property type="entry name" value="PRAI"/>
    <property type="match status" value="1"/>
</dbReference>
<dbReference type="EC" id="5.3.1.24" evidence="3 9"/>
<evidence type="ECO:0000313" key="11">
    <source>
        <dbReference type="EMBL" id="GAA4780701.1"/>
    </source>
</evidence>
<dbReference type="PANTHER" id="PTHR42894">
    <property type="entry name" value="N-(5'-PHOSPHORIBOSYL)ANTHRANILATE ISOMERASE"/>
    <property type="match status" value="1"/>
</dbReference>
<name>A0ABP9AG95_9GAMM</name>
<comment type="catalytic activity">
    <reaction evidence="1 9">
        <text>N-(5-phospho-beta-D-ribosyl)anthranilate = 1-(2-carboxyphenylamino)-1-deoxy-D-ribulose 5-phosphate</text>
        <dbReference type="Rhea" id="RHEA:21540"/>
        <dbReference type="ChEBI" id="CHEBI:18277"/>
        <dbReference type="ChEBI" id="CHEBI:58613"/>
        <dbReference type="EC" id="5.3.1.24"/>
    </reaction>
</comment>
<dbReference type="Proteomes" id="UP001499959">
    <property type="component" value="Unassembled WGS sequence"/>
</dbReference>
<dbReference type="CDD" id="cd00405">
    <property type="entry name" value="PRAI"/>
    <property type="match status" value="1"/>
</dbReference>
<dbReference type="GO" id="GO:0016853">
    <property type="term" value="F:isomerase activity"/>
    <property type="evidence" value="ECO:0007669"/>
    <property type="project" value="UniProtKB-KW"/>
</dbReference>
<dbReference type="SUPFAM" id="SSF51366">
    <property type="entry name" value="Ribulose-phoshate binding barrel"/>
    <property type="match status" value="1"/>
</dbReference>
<proteinExistence type="inferred from homology"/>
<dbReference type="PANTHER" id="PTHR42894:SF1">
    <property type="entry name" value="N-(5'-PHOSPHORIBOSYL)ANTHRANILATE ISOMERASE"/>
    <property type="match status" value="1"/>
</dbReference>
<reference evidence="12" key="1">
    <citation type="journal article" date="2019" name="Int. J. Syst. Evol. Microbiol.">
        <title>The Global Catalogue of Microorganisms (GCM) 10K type strain sequencing project: providing services to taxonomists for standard genome sequencing and annotation.</title>
        <authorList>
            <consortium name="The Broad Institute Genomics Platform"/>
            <consortium name="The Broad Institute Genome Sequencing Center for Infectious Disease"/>
            <person name="Wu L."/>
            <person name="Ma J."/>
        </authorList>
    </citation>
    <scope>NUCLEOTIDE SEQUENCE [LARGE SCALE GENOMIC DNA]</scope>
    <source>
        <strain evidence="12">JCM 18204</strain>
    </source>
</reference>
<dbReference type="EMBL" id="BAABJE010000001">
    <property type="protein sequence ID" value="GAA4780701.1"/>
    <property type="molecule type" value="Genomic_DNA"/>
</dbReference>
<accession>A0ABP9AG95</accession>
<dbReference type="NCBIfam" id="NF002296">
    <property type="entry name" value="PRK01222.1-2"/>
    <property type="match status" value="1"/>
</dbReference>
<evidence type="ECO:0000259" key="10">
    <source>
        <dbReference type="Pfam" id="PF00697"/>
    </source>
</evidence>
<evidence type="ECO:0000256" key="9">
    <source>
        <dbReference type="HAMAP-Rule" id="MF_00135"/>
    </source>
</evidence>
<evidence type="ECO:0000313" key="12">
    <source>
        <dbReference type="Proteomes" id="UP001499959"/>
    </source>
</evidence>
<keyword evidence="7 9" id="KW-0057">Aromatic amino acid biosynthesis</keyword>
<keyword evidence="8 9" id="KW-0413">Isomerase</keyword>
<evidence type="ECO:0000256" key="3">
    <source>
        <dbReference type="ARBA" id="ARBA00012572"/>
    </source>
</evidence>
<dbReference type="InterPro" id="IPR001240">
    <property type="entry name" value="PRAI_dom"/>
</dbReference>
<sequence>MSDVNRLPRRTRIKFCGLTRIEDVAVACALGVDAVGFVFAERSKRRVSPAQVAPLREALDPFVASVALFMDNDAATVREVIDTVRPTILQFHGDEDDAFCASFGLPYLKAVAMGGEGARADDLGARYARATGFLFDSHAAGQVGGSGHAFDWTRIPRDCPRPWLLAGGLHPDNVFEAIRATYCWGVDVSSGIESAPGEKDAAKMHRFVEAVRRADAAVGTIATHDAL</sequence>
<dbReference type="HAMAP" id="MF_00135">
    <property type="entry name" value="PRAI"/>
    <property type="match status" value="1"/>
</dbReference>
<comment type="similarity">
    <text evidence="9">Belongs to the TrpF family.</text>
</comment>
<dbReference type="InterPro" id="IPR044643">
    <property type="entry name" value="TrpF_fam"/>
</dbReference>
<keyword evidence="12" id="KW-1185">Reference proteome</keyword>
<dbReference type="Gene3D" id="3.20.20.70">
    <property type="entry name" value="Aldolase class I"/>
    <property type="match status" value="1"/>
</dbReference>
<evidence type="ECO:0000256" key="2">
    <source>
        <dbReference type="ARBA" id="ARBA00004664"/>
    </source>
</evidence>
<comment type="pathway">
    <text evidence="2 9">Amino-acid biosynthesis; L-tryptophan biosynthesis; L-tryptophan from chorismate: step 3/5.</text>
</comment>
<organism evidence="11 12">
    <name type="scientific">Lysobacter hankyongensis</name>
    <dbReference type="NCBI Taxonomy" id="1176535"/>
    <lineage>
        <taxon>Bacteria</taxon>
        <taxon>Pseudomonadati</taxon>
        <taxon>Pseudomonadota</taxon>
        <taxon>Gammaproteobacteria</taxon>
        <taxon>Lysobacterales</taxon>
        <taxon>Lysobacteraceae</taxon>
        <taxon>Lysobacter</taxon>
    </lineage>
</organism>
<evidence type="ECO:0000256" key="6">
    <source>
        <dbReference type="ARBA" id="ARBA00022822"/>
    </source>
</evidence>
<dbReference type="InterPro" id="IPR011060">
    <property type="entry name" value="RibuloseP-bd_barrel"/>
</dbReference>
<evidence type="ECO:0000256" key="1">
    <source>
        <dbReference type="ARBA" id="ARBA00001164"/>
    </source>
</evidence>
<evidence type="ECO:0000256" key="4">
    <source>
        <dbReference type="ARBA" id="ARBA00022272"/>
    </source>
</evidence>
<dbReference type="NCBIfam" id="NF002298">
    <property type="entry name" value="PRK01222.1-4"/>
    <property type="match status" value="1"/>
</dbReference>
<evidence type="ECO:0000256" key="8">
    <source>
        <dbReference type="ARBA" id="ARBA00023235"/>
    </source>
</evidence>
<protein>
    <recommendedName>
        <fullName evidence="4 9">N-(5'-phosphoribosyl)anthranilate isomerase</fullName>
        <shortName evidence="9">PRAI</shortName>
        <ecNumber evidence="3 9">5.3.1.24</ecNumber>
    </recommendedName>
</protein>
<keyword evidence="5 9" id="KW-0028">Amino-acid biosynthesis</keyword>
<gene>
    <name evidence="9" type="primary">trpF</name>
    <name evidence="11" type="ORF">GCM10023307_00820</name>
</gene>
<keyword evidence="6 9" id="KW-0822">Tryptophan biosynthesis</keyword>
<evidence type="ECO:0000256" key="7">
    <source>
        <dbReference type="ARBA" id="ARBA00023141"/>
    </source>
</evidence>
<evidence type="ECO:0000256" key="5">
    <source>
        <dbReference type="ARBA" id="ARBA00022605"/>
    </source>
</evidence>
<dbReference type="InterPro" id="IPR013785">
    <property type="entry name" value="Aldolase_TIM"/>
</dbReference>
<feature type="domain" description="N-(5'phosphoribosyl) anthranilate isomerase (PRAI)" evidence="10">
    <location>
        <begin position="14"/>
        <end position="209"/>
    </location>
</feature>